<evidence type="ECO:0000259" key="1">
    <source>
        <dbReference type="Pfam" id="PF22936"/>
    </source>
</evidence>
<evidence type="ECO:0000313" key="3">
    <source>
        <dbReference type="Proteomes" id="UP001151760"/>
    </source>
</evidence>
<reference evidence="2" key="1">
    <citation type="journal article" date="2022" name="Int. J. Mol. Sci.">
        <title>Draft Genome of Tanacetum Coccineum: Genomic Comparison of Closely Related Tanacetum-Family Plants.</title>
        <authorList>
            <person name="Yamashiro T."/>
            <person name="Shiraishi A."/>
            <person name="Nakayama K."/>
            <person name="Satake H."/>
        </authorList>
    </citation>
    <scope>NUCLEOTIDE SEQUENCE</scope>
</reference>
<accession>A0ABQ4YL89</accession>
<gene>
    <name evidence="2" type="ORF">Tco_0728087</name>
</gene>
<keyword evidence="3" id="KW-1185">Reference proteome</keyword>
<dbReference type="Pfam" id="PF22936">
    <property type="entry name" value="Pol_BBD"/>
    <property type="match status" value="1"/>
</dbReference>
<comment type="caution">
    <text evidence="2">The sequence shown here is derived from an EMBL/GenBank/DDBJ whole genome shotgun (WGS) entry which is preliminary data.</text>
</comment>
<dbReference type="Proteomes" id="UP001151760">
    <property type="component" value="Unassembled WGS sequence"/>
</dbReference>
<dbReference type="InterPro" id="IPR054722">
    <property type="entry name" value="PolX-like_BBD"/>
</dbReference>
<organism evidence="2 3">
    <name type="scientific">Tanacetum coccineum</name>
    <dbReference type="NCBI Taxonomy" id="301880"/>
    <lineage>
        <taxon>Eukaryota</taxon>
        <taxon>Viridiplantae</taxon>
        <taxon>Streptophyta</taxon>
        <taxon>Embryophyta</taxon>
        <taxon>Tracheophyta</taxon>
        <taxon>Spermatophyta</taxon>
        <taxon>Magnoliopsida</taxon>
        <taxon>eudicotyledons</taxon>
        <taxon>Gunneridae</taxon>
        <taxon>Pentapetalae</taxon>
        <taxon>asterids</taxon>
        <taxon>campanulids</taxon>
        <taxon>Asterales</taxon>
        <taxon>Asteraceae</taxon>
        <taxon>Asteroideae</taxon>
        <taxon>Anthemideae</taxon>
        <taxon>Anthemidinae</taxon>
        <taxon>Tanacetum</taxon>
    </lineage>
</organism>
<sequence length="381" mass="43299">MMVIRGWYDDDDGCGRLSRDSSFERGGGKMVRVRESDGRDRIHREVGSLFGLRRICPPENFSGGGEWWPAAGDGGRILGKKMMIVDEETLILEELNQLSEYFVKRFVLQQELSDEQAFWLQTSHPKTHQSALSPVKIEAPLELPKEKKVKLEMDETETINIELEHSVAKLLFENERLHKEIEHLKKIYKDQFDSIKKTRALSKEHGDSLISQLKSKSVENADLKHQIQDKVFVITSLKNDLQKLKGKETIENVAQIPIATIIAPGMFNIDLEPLAPRSLKNREAYIDYIKHTQEQADILQGIVEQAKAKQLLDNALDFATVRFGNDQVAKIIGYGDYQLGNIIISRVYYVEGLGHNLFSVGQFCDADLEVGFRKTLALFGI</sequence>
<evidence type="ECO:0000313" key="2">
    <source>
        <dbReference type="EMBL" id="GJS78206.1"/>
    </source>
</evidence>
<feature type="domain" description="Retrovirus-related Pol polyprotein from transposon TNT 1-94-like beta-barrel" evidence="1">
    <location>
        <begin position="317"/>
        <end position="365"/>
    </location>
</feature>
<proteinExistence type="predicted"/>
<dbReference type="EMBL" id="BQNB010010507">
    <property type="protein sequence ID" value="GJS78206.1"/>
    <property type="molecule type" value="Genomic_DNA"/>
</dbReference>
<name>A0ABQ4YL89_9ASTR</name>
<protein>
    <recommendedName>
        <fullName evidence="1">Retrovirus-related Pol polyprotein from transposon TNT 1-94-like beta-barrel domain-containing protein</fullName>
    </recommendedName>
</protein>
<reference evidence="2" key="2">
    <citation type="submission" date="2022-01" db="EMBL/GenBank/DDBJ databases">
        <authorList>
            <person name="Yamashiro T."/>
            <person name="Shiraishi A."/>
            <person name="Satake H."/>
            <person name="Nakayama K."/>
        </authorList>
    </citation>
    <scope>NUCLEOTIDE SEQUENCE</scope>
</reference>